<evidence type="ECO:0000259" key="10">
    <source>
        <dbReference type="PROSITE" id="PS51741"/>
    </source>
</evidence>
<gene>
    <name evidence="11" type="ORF">CVLEPA_LOCUS1348</name>
</gene>
<keyword evidence="2 6" id="KW-0728">SH3 domain</keyword>
<feature type="compositionally biased region" description="Basic residues" evidence="8">
    <location>
        <begin position="425"/>
        <end position="438"/>
    </location>
</feature>
<dbReference type="Proteomes" id="UP001642483">
    <property type="component" value="Unassembled WGS sequence"/>
</dbReference>
<keyword evidence="4" id="KW-0597">Phosphoprotein</keyword>
<dbReference type="InterPro" id="IPR031160">
    <property type="entry name" value="F_BAR_dom"/>
</dbReference>
<dbReference type="InterPro" id="IPR035656">
    <property type="entry name" value="Nostrin_SH3"/>
</dbReference>
<evidence type="ECO:0000256" key="6">
    <source>
        <dbReference type="PROSITE-ProRule" id="PRU00192"/>
    </source>
</evidence>
<dbReference type="PRINTS" id="PR00499">
    <property type="entry name" value="P67PHOX"/>
</dbReference>
<evidence type="ECO:0000256" key="2">
    <source>
        <dbReference type="ARBA" id="ARBA00022443"/>
    </source>
</evidence>
<keyword evidence="12" id="KW-1185">Reference proteome</keyword>
<evidence type="ECO:0000256" key="5">
    <source>
        <dbReference type="ARBA" id="ARBA00023212"/>
    </source>
</evidence>
<keyword evidence="7" id="KW-0175">Coiled coil</keyword>
<dbReference type="PANTHER" id="PTHR23065:SF7">
    <property type="entry name" value="NOSTRIN, ISOFORM H"/>
    <property type="match status" value="1"/>
</dbReference>
<dbReference type="PRINTS" id="PR00452">
    <property type="entry name" value="SH3DOMAIN"/>
</dbReference>
<dbReference type="PANTHER" id="PTHR23065">
    <property type="entry name" value="PROLINE-SERINE-THREONINE PHOSPHATASE INTERACTING PROTEIN 1"/>
    <property type="match status" value="1"/>
</dbReference>
<dbReference type="InterPro" id="IPR001452">
    <property type="entry name" value="SH3_domain"/>
</dbReference>
<dbReference type="InterPro" id="IPR036028">
    <property type="entry name" value="SH3-like_dom_sf"/>
</dbReference>
<feature type="domain" description="SH3" evidence="9">
    <location>
        <begin position="527"/>
        <end position="586"/>
    </location>
</feature>
<protein>
    <recommendedName>
        <fullName evidence="13">Nostrin</fullName>
    </recommendedName>
</protein>
<evidence type="ECO:0000256" key="7">
    <source>
        <dbReference type="PROSITE-ProRule" id="PRU01077"/>
    </source>
</evidence>
<dbReference type="PROSITE" id="PS50002">
    <property type="entry name" value="SH3"/>
    <property type="match status" value="1"/>
</dbReference>
<evidence type="ECO:0000313" key="12">
    <source>
        <dbReference type="Proteomes" id="UP001642483"/>
    </source>
</evidence>
<evidence type="ECO:0000256" key="1">
    <source>
        <dbReference type="ARBA" id="ARBA00004245"/>
    </source>
</evidence>
<evidence type="ECO:0000313" key="11">
    <source>
        <dbReference type="EMBL" id="CAK8672395.1"/>
    </source>
</evidence>
<keyword evidence="5" id="KW-0206">Cytoskeleton</keyword>
<feature type="compositionally biased region" description="Low complexity" evidence="8">
    <location>
        <begin position="482"/>
        <end position="493"/>
    </location>
</feature>
<proteinExistence type="predicted"/>
<dbReference type="InterPro" id="IPR001060">
    <property type="entry name" value="FCH_dom"/>
</dbReference>
<dbReference type="CDD" id="cd11823">
    <property type="entry name" value="SH3_Nostrin"/>
    <property type="match status" value="1"/>
</dbReference>
<name>A0ABP0EY50_CLALP</name>
<dbReference type="SUPFAM" id="SSF50044">
    <property type="entry name" value="SH3-domain"/>
    <property type="match status" value="1"/>
</dbReference>
<dbReference type="EMBL" id="CAWYQH010000001">
    <property type="protein sequence ID" value="CAK8672395.1"/>
    <property type="molecule type" value="Genomic_DNA"/>
</dbReference>
<dbReference type="Pfam" id="PF00018">
    <property type="entry name" value="SH3_1"/>
    <property type="match status" value="1"/>
</dbReference>
<dbReference type="InterPro" id="IPR027267">
    <property type="entry name" value="AH/BAR_dom_sf"/>
</dbReference>
<dbReference type="Pfam" id="PF00611">
    <property type="entry name" value="FCH"/>
    <property type="match status" value="1"/>
</dbReference>
<feature type="compositionally biased region" description="Low complexity" evidence="8">
    <location>
        <begin position="439"/>
        <end position="451"/>
    </location>
</feature>
<evidence type="ECO:0000256" key="8">
    <source>
        <dbReference type="SAM" id="MobiDB-lite"/>
    </source>
</evidence>
<reference evidence="11 12" key="1">
    <citation type="submission" date="2024-02" db="EMBL/GenBank/DDBJ databases">
        <authorList>
            <person name="Daric V."/>
            <person name="Darras S."/>
        </authorList>
    </citation>
    <scope>NUCLEOTIDE SEQUENCE [LARGE SCALE GENOMIC DNA]</scope>
</reference>
<dbReference type="Gene3D" id="2.30.30.40">
    <property type="entry name" value="SH3 Domains"/>
    <property type="match status" value="1"/>
</dbReference>
<feature type="domain" description="F-BAR" evidence="10">
    <location>
        <begin position="27"/>
        <end position="284"/>
    </location>
</feature>
<comment type="subcellular location">
    <subcellularLocation>
        <location evidence="1">Cytoplasm</location>
        <location evidence="1">Cytoskeleton</location>
    </subcellularLocation>
</comment>
<dbReference type="Gene3D" id="1.20.1270.60">
    <property type="entry name" value="Arfaptin homology (AH) domain/BAR domain"/>
    <property type="match status" value="1"/>
</dbReference>
<dbReference type="PROSITE" id="PS51741">
    <property type="entry name" value="F_BAR"/>
    <property type="match status" value="1"/>
</dbReference>
<evidence type="ECO:0008006" key="13">
    <source>
        <dbReference type="Google" id="ProtNLM"/>
    </source>
</evidence>
<organism evidence="11 12">
    <name type="scientific">Clavelina lepadiformis</name>
    <name type="common">Light-bulb sea squirt</name>
    <name type="synonym">Ascidia lepadiformis</name>
    <dbReference type="NCBI Taxonomy" id="159417"/>
    <lineage>
        <taxon>Eukaryota</taxon>
        <taxon>Metazoa</taxon>
        <taxon>Chordata</taxon>
        <taxon>Tunicata</taxon>
        <taxon>Ascidiacea</taxon>
        <taxon>Aplousobranchia</taxon>
        <taxon>Clavelinidae</taxon>
        <taxon>Clavelina</taxon>
    </lineage>
</organism>
<keyword evidence="3" id="KW-0963">Cytoplasm</keyword>
<dbReference type="SUPFAM" id="SSF103657">
    <property type="entry name" value="BAR/IMD domain-like"/>
    <property type="match status" value="1"/>
</dbReference>
<comment type="caution">
    <text evidence="11">The sequence shown here is derived from an EMBL/GenBank/DDBJ whole genome shotgun (WGS) entry which is preliminary data.</text>
</comment>
<evidence type="ECO:0000259" key="9">
    <source>
        <dbReference type="PROSITE" id="PS50002"/>
    </source>
</evidence>
<sequence length="587" mass="67279">MSELDNESSGLKRFWCSVRYIFDDMMTQYRNTFMGNVGFEELKRYSRQGTEFGREIVNILNERAQLEQYYAKGLRRLGQRISKATSLLLGSGLTNAWKTVGVEMEKEAELHNETGQFLIEDCIKPLSMLTEKQVKPRRMMEQQVEGTGKTWTDRYNEHQKVKRRLHTIIRENESMIDQIHGPRPKTDKDQQKLVAKQLKQEEIVFRADAEYYNSLIQLERSRQDFESASFECCDAFEDMDGDRFRELSRVLRKYADNLYEIPSRMKTMCRTIDDATENLSATKEVSVVSEKLRGAPYTAEQLLCDYYQENFSCQMSIDRRRASVSKLLERYICDSQKERQHRDGLVRLEKVSNDDLTTKLEQSSALLMFFDVIRYKLGCTLASLDGNAQPQHPLANNIEHHTDKQGIIYSMLRLQPGEADEKMKNSNKSRSSKTKSTKSHAPTPHSSSSSSHTKKKSSDSDRRHSSDRRNGTAPSSAKKHSSNPIESRNSSSGESKKHSFSSEESSKYTIPPATLTPPDSHTSVDADELCRCVAIYDYAATREDELSIHEGDVIKVFEKGADDWWRGEVNGKVGLFPANYVDVEISV</sequence>
<evidence type="ECO:0000256" key="3">
    <source>
        <dbReference type="ARBA" id="ARBA00022490"/>
    </source>
</evidence>
<feature type="compositionally biased region" description="Basic and acidic residues" evidence="8">
    <location>
        <begin position="456"/>
        <end position="470"/>
    </location>
</feature>
<dbReference type="SMART" id="SM00326">
    <property type="entry name" value="SH3"/>
    <property type="match status" value="1"/>
</dbReference>
<feature type="compositionally biased region" description="Basic and acidic residues" evidence="8">
    <location>
        <begin position="494"/>
        <end position="506"/>
    </location>
</feature>
<feature type="region of interest" description="Disordered" evidence="8">
    <location>
        <begin position="418"/>
        <end position="523"/>
    </location>
</feature>
<evidence type="ECO:0000256" key="4">
    <source>
        <dbReference type="ARBA" id="ARBA00022553"/>
    </source>
</evidence>
<accession>A0ABP0EY50</accession>